<accession>X1HR54</accession>
<feature type="compositionally biased region" description="Polar residues" evidence="1">
    <location>
        <begin position="16"/>
        <end position="29"/>
    </location>
</feature>
<proteinExistence type="predicted"/>
<protein>
    <submittedName>
        <fullName evidence="2">Uncharacterized protein</fullName>
    </submittedName>
</protein>
<feature type="region of interest" description="Disordered" evidence="1">
    <location>
        <begin position="14"/>
        <end position="64"/>
    </location>
</feature>
<dbReference type="EMBL" id="BARU01023994">
    <property type="protein sequence ID" value="GAH59520.1"/>
    <property type="molecule type" value="Genomic_DNA"/>
</dbReference>
<evidence type="ECO:0000256" key="1">
    <source>
        <dbReference type="SAM" id="MobiDB-lite"/>
    </source>
</evidence>
<gene>
    <name evidence="2" type="ORF">S03H2_38871</name>
</gene>
<reference evidence="2" key="1">
    <citation type="journal article" date="2014" name="Front. Microbiol.">
        <title>High frequency of phylogenetically diverse reductive dehalogenase-homologous genes in deep subseafloor sedimentary metagenomes.</title>
        <authorList>
            <person name="Kawai M."/>
            <person name="Futagami T."/>
            <person name="Toyoda A."/>
            <person name="Takaki Y."/>
            <person name="Nishi S."/>
            <person name="Hori S."/>
            <person name="Arai W."/>
            <person name="Tsubouchi T."/>
            <person name="Morono Y."/>
            <person name="Uchiyama I."/>
            <person name="Ito T."/>
            <person name="Fujiyama A."/>
            <person name="Inagaki F."/>
            <person name="Takami H."/>
        </authorList>
    </citation>
    <scope>NUCLEOTIDE SEQUENCE</scope>
    <source>
        <strain evidence="2">Expedition CK06-06</strain>
    </source>
</reference>
<name>X1HR54_9ZZZZ</name>
<sequence length="64" mass="6740">MGGICLSQQKVKKTAFISQSPSNQPQPAVQQTAPSTLAPPPPQPVKEPEKAKFCPHCGSPATEN</sequence>
<organism evidence="2">
    <name type="scientific">marine sediment metagenome</name>
    <dbReference type="NCBI Taxonomy" id="412755"/>
    <lineage>
        <taxon>unclassified sequences</taxon>
        <taxon>metagenomes</taxon>
        <taxon>ecological metagenomes</taxon>
    </lineage>
</organism>
<comment type="caution">
    <text evidence="2">The sequence shown here is derived from an EMBL/GenBank/DDBJ whole genome shotgun (WGS) entry which is preliminary data.</text>
</comment>
<dbReference type="AlphaFoldDB" id="X1HR54"/>
<feature type="non-terminal residue" evidence="2">
    <location>
        <position position="64"/>
    </location>
</feature>
<evidence type="ECO:0000313" key="2">
    <source>
        <dbReference type="EMBL" id="GAH59520.1"/>
    </source>
</evidence>